<dbReference type="EMBL" id="KZ819809">
    <property type="protein sequence ID" value="PWN51903.1"/>
    <property type="molecule type" value="Genomic_DNA"/>
</dbReference>
<dbReference type="Proteomes" id="UP000245626">
    <property type="component" value="Unassembled WGS sequence"/>
</dbReference>
<gene>
    <name evidence="1" type="ORF">IE53DRAFT_30189</name>
</gene>
<evidence type="ECO:0000313" key="1">
    <source>
        <dbReference type="EMBL" id="PWN51903.1"/>
    </source>
</evidence>
<protein>
    <submittedName>
        <fullName evidence="1">Uncharacterized protein</fullName>
    </submittedName>
</protein>
<reference evidence="1 2" key="1">
    <citation type="journal article" date="2018" name="Mol. Biol. Evol.">
        <title>Broad Genomic Sampling Reveals a Smut Pathogenic Ancestry of the Fungal Clade Ustilaginomycotina.</title>
        <authorList>
            <person name="Kijpornyongpan T."/>
            <person name="Mondo S.J."/>
            <person name="Barry K."/>
            <person name="Sandor L."/>
            <person name="Lee J."/>
            <person name="Lipzen A."/>
            <person name="Pangilinan J."/>
            <person name="LaButti K."/>
            <person name="Hainaut M."/>
            <person name="Henrissat B."/>
            <person name="Grigoriev I.V."/>
            <person name="Spatafora J.W."/>
            <person name="Aime M.C."/>
        </authorList>
    </citation>
    <scope>NUCLEOTIDE SEQUENCE [LARGE SCALE GENOMIC DNA]</scope>
    <source>
        <strain evidence="1 2">SA 807</strain>
    </source>
</reference>
<sequence>MKLENPLPLLLLLLSPLAAAASSDSNPILAFTSRSVSEASSHSILSGLNRLSSSAPSSIRNFDLIHSFFGGNDDERGPELLCQLDSILILKQQATGSLQRESFARLGSEGEGGLKKMVLDSPAQIVLDLGRQADQAVDLGQSFKSQLERFCGESTKIQLVRSDLERHDLEEEVLQQPGEGVVILDIDVDNIVHHENRIEELLKGMDEKLSDNLVLILADPYKTTPASTWIHKRSEAGEAPSSSQPSQGEWTEPRGGIFHKYQLFSTPLIICLLVSFGVLSPIILFATYLLASIQTPDQIGQKKISIGSSKKNN</sequence>
<name>A0ACD0P1B8_9BASI</name>
<organism evidence="1 2">
    <name type="scientific">Violaceomyces palustris</name>
    <dbReference type="NCBI Taxonomy" id="1673888"/>
    <lineage>
        <taxon>Eukaryota</taxon>
        <taxon>Fungi</taxon>
        <taxon>Dikarya</taxon>
        <taxon>Basidiomycota</taxon>
        <taxon>Ustilaginomycotina</taxon>
        <taxon>Ustilaginomycetes</taxon>
        <taxon>Violaceomycetales</taxon>
        <taxon>Violaceomycetaceae</taxon>
        <taxon>Violaceomyces</taxon>
    </lineage>
</organism>
<evidence type="ECO:0000313" key="2">
    <source>
        <dbReference type="Proteomes" id="UP000245626"/>
    </source>
</evidence>
<keyword evidence="2" id="KW-1185">Reference proteome</keyword>
<accession>A0ACD0P1B8</accession>
<proteinExistence type="predicted"/>